<dbReference type="PANTHER" id="PTHR23131:SF0">
    <property type="entry name" value="ENDORIBONUCLEASE LACTB2"/>
    <property type="match status" value="1"/>
</dbReference>
<dbReference type="FunFam" id="3.60.15.10:FF:000041">
    <property type="entry name" value="Metallo-beta-lactamase domain protein"/>
    <property type="match status" value="1"/>
</dbReference>
<feature type="domain" description="Metallo-beta-lactamase" evidence="5">
    <location>
        <begin position="32"/>
        <end position="199"/>
    </location>
</feature>
<dbReference type="InterPro" id="IPR047921">
    <property type="entry name" value="LACTB2-like_MBL-fold"/>
</dbReference>
<evidence type="ECO:0000313" key="6">
    <source>
        <dbReference type="EMBL" id="RKP19913.1"/>
    </source>
</evidence>
<dbReference type="GO" id="GO:0044550">
    <property type="term" value="P:secondary metabolite biosynthetic process"/>
    <property type="evidence" value="ECO:0007669"/>
    <property type="project" value="UniProtKB-ARBA"/>
</dbReference>
<name>A0A4P9YJZ0_ROZAC</name>
<comment type="similarity">
    <text evidence="1">Belongs to the metallo-beta-lactamase superfamily. Glyoxalase II family.</text>
</comment>
<evidence type="ECO:0000256" key="3">
    <source>
        <dbReference type="ARBA" id="ARBA00022801"/>
    </source>
</evidence>
<dbReference type="CDD" id="cd07722">
    <property type="entry name" value="LACTB2-like_MBL-fold"/>
    <property type="match status" value="1"/>
</dbReference>
<dbReference type="InterPro" id="IPR050662">
    <property type="entry name" value="Sec-metab_biosynth-thioest"/>
</dbReference>
<dbReference type="SMART" id="SM00849">
    <property type="entry name" value="Lactamase_B"/>
    <property type="match status" value="1"/>
</dbReference>
<dbReference type="PANTHER" id="PTHR23131">
    <property type="entry name" value="ENDORIBONUCLEASE LACTB2"/>
    <property type="match status" value="1"/>
</dbReference>
<evidence type="ECO:0000313" key="7">
    <source>
        <dbReference type="Proteomes" id="UP000281549"/>
    </source>
</evidence>
<keyword evidence="4" id="KW-0862">Zinc</keyword>
<dbReference type="Gene3D" id="3.60.15.10">
    <property type="entry name" value="Ribonuclease Z/Hydroxyacylglutathione hydrolase-like"/>
    <property type="match status" value="1"/>
</dbReference>
<reference evidence="7" key="1">
    <citation type="journal article" date="2018" name="Nat. Microbiol.">
        <title>Leveraging single-cell genomics to expand the fungal tree of life.</title>
        <authorList>
            <person name="Ahrendt S.R."/>
            <person name="Quandt C.A."/>
            <person name="Ciobanu D."/>
            <person name="Clum A."/>
            <person name="Salamov A."/>
            <person name="Andreopoulos B."/>
            <person name="Cheng J.F."/>
            <person name="Woyke T."/>
            <person name="Pelin A."/>
            <person name="Henrissat B."/>
            <person name="Reynolds N.K."/>
            <person name="Benny G.L."/>
            <person name="Smith M.E."/>
            <person name="James T.Y."/>
            <person name="Grigoriev I.V."/>
        </authorList>
    </citation>
    <scope>NUCLEOTIDE SEQUENCE [LARGE SCALE GENOMIC DNA]</scope>
    <source>
        <strain evidence="7">CSF55</strain>
    </source>
</reference>
<sequence>MEPLAPLPNFKIISPLVARLLAGNPGPFTMQGTNIYLIGCNDSRIMIDVGEGLDCFKDTFNTFIKQNNIKHISHIILTHSHHDHVAGLQSLLSDPNLANIFHNTIVYKIPTDTKHINNLTEAQKYAEIQVTIQIKTTVGHTKDHLCLYLHEENAFFSGDSVLGQNYSPVFENLRIFINSLTSNLNFLADKRSAVLYPSHGPVVENAYEAISKLIEHRNKRDCQIIECLRKAGGLAVLEIVDIIYKDYPESVKPAAANSIVQHLEKLIDENRVEKSGEKFLLVEIKEKL</sequence>
<dbReference type="Pfam" id="PF00753">
    <property type="entry name" value="Lactamase_B"/>
    <property type="match status" value="1"/>
</dbReference>
<dbReference type="EMBL" id="ML005139">
    <property type="protein sequence ID" value="RKP19913.1"/>
    <property type="molecule type" value="Genomic_DNA"/>
</dbReference>
<accession>A0A4P9YJZ0</accession>
<dbReference type="InterPro" id="IPR036388">
    <property type="entry name" value="WH-like_DNA-bd_sf"/>
</dbReference>
<evidence type="ECO:0000256" key="4">
    <source>
        <dbReference type="ARBA" id="ARBA00022833"/>
    </source>
</evidence>
<dbReference type="InterPro" id="IPR041516">
    <property type="entry name" value="LACTB2_WH"/>
</dbReference>
<dbReference type="InterPro" id="IPR036866">
    <property type="entry name" value="RibonucZ/Hydroxyglut_hydro"/>
</dbReference>
<dbReference type="AlphaFoldDB" id="A0A4P9YJZ0"/>
<proteinExistence type="inferred from homology"/>
<gene>
    <name evidence="6" type="ORF">ROZALSC1DRAFT_13364</name>
</gene>
<keyword evidence="3 6" id="KW-0378">Hydrolase</keyword>
<dbReference type="GO" id="GO:0016787">
    <property type="term" value="F:hydrolase activity"/>
    <property type="evidence" value="ECO:0007669"/>
    <property type="project" value="UniProtKB-KW"/>
</dbReference>
<organism evidence="6 7">
    <name type="scientific">Rozella allomycis (strain CSF55)</name>
    <dbReference type="NCBI Taxonomy" id="988480"/>
    <lineage>
        <taxon>Eukaryota</taxon>
        <taxon>Fungi</taxon>
        <taxon>Fungi incertae sedis</taxon>
        <taxon>Cryptomycota</taxon>
        <taxon>Cryptomycota incertae sedis</taxon>
        <taxon>Rozella</taxon>
    </lineage>
</organism>
<evidence type="ECO:0000259" key="5">
    <source>
        <dbReference type="SMART" id="SM00849"/>
    </source>
</evidence>
<dbReference type="Gene3D" id="1.10.10.10">
    <property type="entry name" value="Winged helix-like DNA-binding domain superfamily/Winged helix DNA-binding domain"/>
    <property type="match status" value="1"/>
</dbReference>
<dbReference type="Pfam" id="PF17778">
    <property type="entry name" value="WHD_BLACT"/>
    <property type="match status" value="1"/>
</dbReference>
<keyword evidence="2" id="KW-0479">Metal-binding</keyword>
<evidence type="ECO:0000256" key="1">
    <source>
        <dbReference type="ARBA" id="ARBA00006759"/>
    </source>
</evidence>
<dbReference type="Proteomes" id="UP000281549">
    <property type="component" value="Unassembled WGS sequence"/>
</dbReference>
<dbReference type="GO" id="GO:0046872">
    <property type="term" value="F:metal ion binding"/>
    <property type="evidence" value="ECO:0007669"/>
    <property type="project" value="UniProtKB-KW"/>
</dbReference>
<protein>
    <submittedName>
        <fullName evidence="6">Metallo-hydrolase/oxidoreductase</fullName>
    </submittedName>
</protein>
<dbReference type="InterPro" id="IPR001279">
    <property type="entry name" value="Metallo-B-lactamas"/>
</dbReference>
<evidence type="ECO:0000256" key="2">
    <source>
        <dbReference type="ARBA" id="ARBA00022723"/>
    </source>
</evidence>
<dbReference type="SUPFAM" id="SSF56281">
    <property type="entry name" value="Metallo-hydrolase/oxidoreductase"/>
    <property type="match status" value="1"/>
</dbReference>